<dbReference type="EMBL" id="JBHRYA010000001">
    <property type="protein sequence ID" value="MFC3714540.1"/>
    <property type="molecule type" value="Genomic_DNA"/>
</dbReference>
<feature type="transmembrane region" description="Helical" evidence="5">
    <location>
        <begin position="166"/>
        <end position="183"/>
    </location>
</feature>
<keyword evidence="4 5" id="KW-0472">Membrane</keyword>
<evidence type="ECO:0000313" key="8">
    <source>
        <dbReference type="Proteomes" id="UP001595705"/>
    </source>
</evidence>
<dbReference type="RefSeq" id="WP_386741462.1">
    <property type="nucleotide sequence ID" value="NZ_JBHRYA010000001.1"/>
</dbReference>
<evidence type="ECO:0000256" key="2">
    <source>
        <dbReference type="ARBA" id="ARBA00022692"/>
    </source>
</evidence>
<comment type="caution">
    <text evidence="7">The sequence shown here is derived from an EMBL/GenBank/DDBJ whole genome shotgun (WGS) entry which is preliminary data.</text>
</comment>
<feature type="transmembrane region" description="Helical" evidence="5">
    <location>
        <begin position="67"/>
        <end position="90"/>
    </location>
</feature>
<dbReference type="InterPro" id="IPR023408">
    <property type="entry name" value="MscS_beta-dom_sf"/>
</dbReference>
<accession>A0ABV7XEC1</accession>
<feature type="transmembrane region" description="Helical" evidence="5">
    <location>
        <begin position="16"/>
        <end position="39"/>
    </location>
</feature>
<feature type="domain" description="Mechanosensitive ion channel MscS" evidence="6">
    <location>
        <begin position="185"/>
        <end position="253"/>
    </location>
</feature>
<feature type="transmembrane region" description="Helical" evidence="5">
    <location>
        <begin position="142"/>
        <end position="160"/>
    </location>
</feature>
<proteinExistence type="predicted"/>
<gene>
    <name evidence="7" type="ORF">ACFONC_00010</name>
</gene>
<feature type="transmembrane region" description="Helical" evidence="5">
    <location>
        <begin position="102"/>
        <end position="121"/>
    </location>
</feature>
<evidence type="ECO:0000259" key="6">
    <source>
        <dbReference type="Pfam" id="PF00924"/>
    </source>
</evidence>
<dbReference type="Pfam" id="PF00924">
    <property type="entry name" value="MS_channel_2nd"/>
    <property type="match status" value="1"/>
</dbReference>
<dbReference type="InterPro" id="IPR006685">
    <property type="entry name" value="MscS_channel_2nd"/>
</dbReference>
<organism evidence="7 8">
    <name type="scientific">Luteimonas soli</name>
    <dbReference type="NCBI Taxonomy" id="1648966"/>
    <lineage>
        <taxon>Bacteria</taxon>
        <taxon>Pseudomonadati</taxon>
        <taxon>Pseudomonadota</taxon>
        <taxon>Gammaproteobacteria</taxon>
        <taxon>Lysobacterales</taxon>
        <taxon>Lysobacteraceae</taxon>
        <taxon>Luteimonas</taxon>
    </lineage>
</organism>
<dbReference type="SUPFAM" id="SSF50182">
    <property type="entry name" value="Sm-like ribonucleoproteins"/>
    <property type="match status" value="1"/>
</dbReference>
<dbReference type="PANTHER" id="PTHR30414">
    <property type="entry name" value="MINICONDUCTANCE MECHANOSENSITIVE CHANNEL YBDG"/>
    <property type="match status" value="1"/>
</dbReference>
<dbReference type="Proteomes" id="UP001595705">
    <property type="component" value="Unassembled WGS sequence"/>
</dbReference>
<evidence type="ECO:0000256" key="5">
    <source>
        <dbReference type="SAM" id="Phobius"/>
    </source>
</evidence>
<dbReference type="Gene3D" id="2.30.30.60">
    <property type="match status" value="1"/>
</dbReference>
<evidence type="ECO:0000256" key="1">
    <source>
        <dbReference type="ARBA" id="ARBA00004370"/>
    </source>
</evidence>
<protein>
    <submittedName>
        <fullName evidence="7">Mechanosensitive ion channel family protein</fullName>
    </submittedName>
</protein>
<dbReference type="InterPro" id="IPR030192">
    <property type="entry name" value="YbdG"/>
</dbReference>
<evidence type="ECO:0000256" key="3">
    <source>
        <dbReference type="ARBA" id="ARBA00022989"/>
    </source>
</evidence>
<evidence type="ECO:0000256" key="4">
    <source>
        <dbReference type="ARBA" id="ARBA00023136"/>
    </source>
</evidence>
<name>A0ABV7XEC1_9GAMM</name>
<dbReference type="PANTHER" id="PTHR30414:SF0">
    <property type="entry name" value="MINICONDUCTANCE MECHANOSENSITIVE CHANNEL YBDG"/>
    <property type="match status" value="1"/>
</dbReference>
<dbReference type="InterPro" id="IPR010920">
    <property type="entry name" value="LSM_dom_sf"/>
</dbReference>
<sequence>MQDFIETNLVRPLAGIPYASTVVALLVLALVAWIANWLTRRVLLVVVGRLAKASPTKWDDAIMGRRVLARLANVVPALVVLGGIALVPGIPAWLDLVVRNVALAYVALTVAMAIGNLLNALNDIYEQTSRHAVQRPIKGYLQLVKIGIYIIAAVLMIASLVGKSPLVLLTGLGAMTAVLMLVFKDTILSLVASVQLSSNDMLRVGDWIEMPSQNADGDVIDISLHTVKVQNWDKTISTIPTWTLISESYRNWRGMTDFGGRRIKRALLIDQTSVRFLDAEERQRLRRFALIDGYLDRQKAELADYNAKLEAAGKDPVNNRRATNLGTFRAYMTAYLQAHPGVAHDMTLMVRQLDPTPTGLPLEVYCFSANVNWVPYENLAGDIFDHLLAVMPEFGLRVFQQPSGAELSTALANLRLAPAAQDAAPATGD</sequence>
<comment type="subcellular location">
    <subcellularLocation>
        <location evidence="1">Membrane</location>
    </subcellularLocation>
</comment>
<keyword evidence="2 5" id="KW-0812">Transmembrane</keyword>
<keyword evidence="3 5" id="KW-1133">Transmembrane helix</keyword>
<reference evidence="8" key="1">
    <citation type="journal article" date="2019" name="Int. J. Syst. Evol. Microbiol.">
        <title>The Global Catalogue of Microorganisms (GCM) 10K type strain sequencing project: providing services to taxonomists for standard genome sequencing and annotation.</title>
        <authorList>
            <consortium name="The Broad Institute Genomics Platform"/>
            <consortium name="The Broad Institute Genome Sequencing Center for Infectious Disease"/>
            <person name="Wu L."/>
            <person name="Ma J."/>
        </authorList>
    </citation>
    <scope>NUCLEOTIDE SEQUENCE [LARGE SCALE GENOMIC DNA]</scope>
    <source>
        <strain evidence="8">KCTC 42441</strain>
    </source>
</reference>
<evidence type="ECO:0000313" key="7">
    <source>
        <dbReference type="EMBL" id="MFC3714540.1"/>
    </source>
</evidence>
<keyword evidence="8" id="KW-1185">Reference proteome</keyword>